<dbReference type="Proteomes" id="UP000652013">
    <property type="component" value="Unassembled WGS sequence"/>
</dbReference>
<dbReference type="EMBL" id="BOOY01000005">
    <property type="protein sequence ID" value="GIJ01673.1"/>
    <property type="molecule type" value="Genomic_DNA"/>
</dbReference>
<dbReference type="InterPro" id="IPR018391">
    <property type="entry name" value="PQQ_b-propeller_rpt"/>
</dbReference>
<comment type="caution">
    <text evidence="2">The sequence shown here is derived from an EMBL/GenBank/DDBJ whole genome shotgun (WGS) entry which is preliminary data.</text>
</comment>
<organism evidence="2 3">
    <name type="scientific">Spirilliplanes yamanashiensis</name>
    <dbReference type="NCBI Taxonomy" id="42233"/>
    <lineage>
        <taxon>Bacteria</taxon>
        <taxon>Bacillati</taxon>
        <taxon>Actinomycetota</taxon>
        <taxon>Actinomycetes</taxon>
        <taxon>Micromonosporales</taxon>
        <taxon>Micromonosporaceae</taxon>
        <taxon>Spirilliplanes</taxon>
    </lineage>
</organism>
<dbReference type="AlphaFoldDB" id="A0A8J3Y5C6"/>
<protein>
    <recommendedName>
        <fullName evidence="1">Pyrrolo-quinoline quinone repeat domain-containing protein</fullName>
    </recommendedName>
</protein>
<evidence type="ECO:0000313" key="2">
    <source>
        <dbReference type="EMBL" id="GIJ01673.1"/>
    </source>
</evidence>
<evidence type="ECO:0000259" key="1">
    <source>
        <dbReference type="Pfam" id="PF13360"/>
    </source>
</evidence>
<accession>A0A8J3Y5C6</accession>
<name>A0A8J3Y5C6_9ACTN</name>
<proteinExistence type="predicted"/>
<gene>
    <name evidence="2" type="ORF">Sya03_10250</name>
</gene>
<dbReference type="InterPro" id="IPR011047">
    <property type="entry name" value="Quinoprotein_ADH-like_sf"/>
</dbReference>
<reference evidence="2" key="1">
    <citation type="submission" date="2021-01" db="EMBL/GenBank/DDBJ databases">
        <title>Whole genome shotgun sequence of Spirilliplanes yamanashiensis NBRC 15828.</title>
        <authorList>
            <person name="Komaki H."/>
            <person name="Tamura T."/>
        </authorList>
    </citation>
    <scope>NUCLEOTIDE SEQUENCE</scope>
    <source>
        <strain evidence="2">NBRC 15828</strain>
    </source>
</reference>
<sequence>MRPVIERLDPAPPVVVIDLGEAHGRLDDDVDLLASPAPTAERSWTPVIAALVAVLLLGGSLGPPAPRLAEMLTLPFEPADTFAVTAESMLLVHSPGEGRLTAYDLTTGARRWQAPAPAVAYRVRSGGGLVLLRARPGGAHDSGTLALAQDTGERRWQRPGTVVAVAGAPTVVAVSEVRSLSGAGRRVEGSVIGVDSATGVTRWTVDVPSTAVLQPVPGAPFRALLVHDDGRAEVRDLETGTLLGATRLPPADYAPDNPGIVGESLLLRHPVAGSPVVTAYDLATLALRWSRPAAAAYDTQVCGDNACLVGRAGVRAVDPVTGAELWNRSGWRGVEQRGGQLLAYGLGADGDAAVGIVDPETGRVAVDLRRWQVLPNAVPGGTVMVTRPTLVEPDDPDIPGSVVRVVLGAADPVSRAVRPIGTLPTDTGDCRVAPERLVCRSAGRLVVWSYRTGP</sequence>
<dbReference type="SMART" id="SM00564">
    <property type="entry name" value="PQQ"/>
    <property type="match status" value="3"/>
</dbReference>
<evidence type="ECO:0000313" key="3">
    <source>
        <dbReference type="Proteomes" id="UP000652013"/>
    </source>
</evidence>
<dbReference type="SUPFAM" id="SSF50998">
    <property type="entry name" value="Quinoprotein alcohol dehydrogenase-like"/>
    <property type="match status" value="2"/>
</dbReference>
<dbReference type="Gene3D" id="2.130.10.10">
    <property type="entry name" value="YVTN repeat-like/Quinoprotein amine dehydrogenase"/>
    <property type="match status" value="1"/>
</dbReference>
<feature type="domain" description="Pyrrolo-quinoline quinone repeat" evidence="1">
    <location>
        <begin position="82"/>
        <end position="209"/>
    </location>
</feature>
<dbReference type="InterPro" id="IPR002372">
    <property type="entry name" value="PQQ_rpt_dom"/>
</dbReference>
<dbReference type="Pfam" id="PF13360">
    <property type="entry name" value="PQQ_2"/>
    <property type="match status" value="1"/>
</dbReference>
<keyword evidence="3" id="KW-1185">Reference proteome</keyword>
<dbReference type="InterPro" id="IPR015943">
    <property type="entry name" value="WD40/YVTN_repeat-like_dom_sf"/>
</dbReference>
<dbReference type="RefSeq" id="WP_203936983.1">
    <property type="nucleotide sequence ID" value="NZ_BAAAGJ010000005.1"/>
</dbReference>